<feature type="transmembrane region" description="Helical" evidence="7">
    <location>
        <begin position="257"/>
        <end position="276"/>
    </location>
</feature>
<dbReference type="PANTHER" id="PTHR30151">
    <property type="entry name" value="ALKANE SULFONATE ABC TRANSPORTER-RELATED, MEMBRANE SUBUNIT"/>
    <property type="match status" value="1"/>
</dbReference>
<evidence type="ECO:0000256" key="6">
    <source>
        <dbReference type="ARBA" id="ARBA00023136"/>
    </source>
</evidence>
<feature type="transmembrane region" description="Helical" evidence="7">
    <location>
        <begin position="136"/>
        <end position="156"/>
    </location>
</feature>
<evidence type="ECO:0000313" key="9">
    <source>
        <dbReference type="EMBL" id="TCP46824.1"/>
    </source>
</evidence>
<keyword evidence="10" id="KW-1185">Reference proteome</keyword>
<sequence>MIVSGEDRRTDRPVDGRAELDNRSPIAVTEVRRSRTKSRGGIPRWLFKTFSPIGLIALWQVLSSVGVLDRATLASPAQIFDTALQMWQQGRLQDAVAVSTQRVLVGLALGLLAAVVLATLAGLFRRGEDLIDAPMQMLRTVPVIGLIPLLIIWFGIGEEPKVILIALAVTFPLYLNIYGGIRNVDANLMEAARTLGLGWFAQVRHVVLPAAMPSALVGLRYSLGSAWLALVFGETINATSGIGYEMNTAREFFQTDVIVVCLVLYAVLGLLADFIVRTLERTVLAWRPAFRGS</sequence>
<dbReference type="Proteomes" id="UP000294911">
    <property type="component" value="Unassembled WGS sequence"/>
</dbReference>
<evidence type="ECO:0000259" key="8">
    <source>
        <dbReference type="PROSITE" id="PS50928"/>
    </source>
</evidence>
<feature type="transmembrane region" description="Helical" evidence="7">
    <location>
        <begin position="162"/>
        <end position="181"/>
    </location>
</feature>
<keyword evidence="3" id="KW-1003">Cell membrane</keyword>
<dbReference type="EMBL" id="SLXQ01000013">
    <property type="protein sequence ID" value="TCP46824.1"/>
    <property type="molecule type" value="Genomic_DNA"/>
</dbReference>
<reference evidence="9 10" key="1">
    <citation type="submission" date="2019-03" db="EMBL/GenBank/DDBJ databases">
        <title>Genomic Encyclopedia of Type Strains, Phase IV (KMG-IV): sequencing the most valuable type-strain genomes for metagenomic binning, comparative biology and taxonomic classification.</title>
        <authorList>
            <person name="Goeker M."/>
        </authorList>
    </citation>
    <scope>NUCLEOTIDE SEQUENCE [LARGE SCALE GENOMIC DNA]</scope>
    <source>
        <strain evidence="9 10">DSM 45765</strain>
    </source>
</reference>
<dbReference type="InterPro" id="IPR000515">
    <property type="entry name" value="MetI-like"/>
</dbReference>
<evidence type="ECO:0000256" key="1">
    <source>
        <dbReference type="ARBA" id="ARBA00004651"/>
    </source>
</evidence>
<protein>
    <submittedName>
        <fullName evidence="9">Sulfonate transport system permease protein</fullName>
    </submittedName>
</protein>
<name>A0A4R2QED4_9PSEU</name>
<keyword evidence="6 7" id="KW-0472">Membrane</keyword>
<evidence type="ECO:0000313" key="10">
    <source>
        <dbReference type="Proteomes" id="UP000294911"/>
    </source>
</evidence>
<evidence type="ECO:0000256" key="2">
    <source>
        <dbReference type="ARBA" id="ARBA00022448"/>
    </source>
</evidence>
<gene>
    <name evidence="9" type="ORF">EV191_113101</name>
</gene>
<dbReference type="InterPro" id="IPR035906">
    <property type="entry name" value="MetI-like_sf"/>
</dbReference>
<dbReference type="CDD" id="cd06261">
    <property type="entry name" value="TM_PBP2"/>
    <property type="match status" value="1"/>
</dbReference>
<organism evidence="9 10">
    <name type="scientific">Tamaricihabitans halophyticus</name>
    <dbReference type="NCBI Taxonomy" id="1262583"/>
    <lineage>
        <taxon>Bacteria</taxon>
        <taxon>Bacillati</taxon>
        <taxon>Actinomycetota</taxon>
        <taxon>Actinomycetes</taxon>
        <taxon>Pseudonocardiales</taxon>
        <taxon>Pseudonocardiaceae</taxon>
        <taxon>Tamaricihabitans</taxon>
    </lineage>
</organism>
<evidence type="ECO:0000256" key="7">
    <source>
        <dbReference type="RuleBase" id="RU363032"/>
    </source>
</evidence>
<feature type="domain" description="ABC transmembrane type-1" evidence="8">
    <location>
        <begin position="92"/>
        <end position="276"/>
    </location>
</feature>
<keyword evidence="5 7" id="KW-1133">Transmembrane helix</keyword>
<comment type="subcellular location">
    <subcellularLocation>
        <location evidence="1 7">Cell membrane</location>
        <topology evidence="1 7">Multi-pass membrane protein</topology>
    </subcellularLocation>
</comment>
<proteinExistence type="inferred from homology"/>
<evidence type="ECO:0000256" key="4">
    <source>
        <dbReference type="ARBA" id="ARBA00022692"/>
    </source>
</evidence>
<keyword evidence="4 7" id="KW-0812">Transmembrane</keyword>
<evidence type="ECO:0000256" key="3">
    <source>
        <dbReference type="ARBA" id="ARBA00022475"/>
    </source>
</evidence>
<dbReference type="AlphaFoldDB" id="A0A4R2QED4"/>
<accession>A0A4R2QED4</accession>
<dbReference type="GO" id="GO:0005886">
    <property type="term" value="C:plasma membrane"/>
    <property type="evidence" value="ECO:0007669"/>
    <property type="project" value="UniProtKB-SubCell"/>
</dbReference>
<comment type="caution">
    <text evidence="9">The sequence shown here is derived from an EMBL/GenBank/DDBJ whole genome shotgun (WGS) entry which is preliminary data.</text>
</comment>
<dbReference type="GO" id="GO:0042918">
    <property type="term" value="P:alkanesulfonate transmembrane transport"/>
    <property type="evidence" value="ECO:0007669"/>
    <property type="project" value="UniProtKB-ARBA"/>
</dbReference>
<dbReference type="RefSeq" id="WP_243659180.1">
    <property type="nucleotide sequence ID" value="NZ_SLXQ01000013.1"/>
</dbReference>
<dbReference type="PROSITE" id="PS50928">
    <property type="entry name" value="ABC_TM1"/>
    <property type="match status" value="1"/>
</dbReference>
<dbReference type="SUPFAM" id="SSF161098">
    <property type="entry name" value="MetI-like"/>
    <property type="match status" value="1"/>
</dbReference>
<keyword evidence="2 7" id="KW-0813">Transport</keyword>
<dbReference type="Pfam" id="PF00528">
    <property type="entry name" value="BPD_transp_1"/>
    <property type="match status" value="1"/>
</dbReference>
<feature type="transmembrane region" description="Helical" evidence="7">
    <location>
        <begin position="103"/>
        <end position="124"/>
    </location>
</feature>
<dbReference type="Gene3D" id="1.10.3720.10">
    <property type="entry name" value="MetI-like"/>
    <property type="match status" value="1"/>
</dbReference>
<evidence type="ECO:0000256" key="5">
    <source>
        <dbReference type="ARBA" id="ARBA00022989"/>
    </source>
</evidence>
<dbReference type="PANTHER" id="PTHR30151:SF38">
    <property type="entry name" value="ALIPHATIC SULFONATES TRANSPORT PERMEASE PROTEIN SSUC-RELATED"/>
    <property type="match status" value="1"/>
</dbReference>
<dbReference type="FunFam" id="1.10.3720.10:FF:000003">
    <property type="entry name" value="Aliphatic sulfonate ABC transporter permease"/>
    <property type="match status" value="1"/>
</dbReference>
<comment type="similarity">
    <text evidence="7">Belongs to the binding-protein-dependent transport system permease family.</text>
</comment>